<dbReference type="STRING" id="1855912.LuPra_06021"/>
<evidence type="ECO:0000256" key="6">
    <source>
        <dbReference type="ARBA" id="ARBA00038076"/>
    </source>
</evidence>
<dbReference type="AlphaFoldDB" id="A0A143PY69"/>
<dbReference type="Pfam" id="PF12704">
    <property type="entry name" value="MacB_PCD"/>
    <property type="match status" value="1"/>
</dbReference>
<keyword evidence="10" id="KW-0067">ATP-binding</keyword>
<feature type="transmembrane region" description="Helical" evidence="7">
    <location>
        <begin position="49"/>
        <end position="69"/>
    </location>
</feature>
<dbReference type="InterPro" id="IPR003838">
    <property type="entry name" value="ABC3_permease_C"/>
</dbReference>
<keyword evidence="3 7" id="KW-0812">Transmembrane</keyword>
<feature type="transmembrane region" description="Helical" evidence="7">
    <location>
        <begin position="357"/>
        <end position="385"/>
    </location>
</feature>
<keyword evidence="5 7" id="KW-0472">Membrane</keyword>
<dbReference type="RefSeq" id="WP_110174170.1">
    <property type="nucleotide sequence ID" value="NZ_CP015136.1"/>
</dbReference>
<keyword evidence="10" id="KW-0378">Hydrolase</keyword>
<dbReference type="InterPro" id="IPR050250">
    <property type="entry name" value="Macrolide_Exporter_MacB"/>
</dbReference>
<feature type="transmembrane region" description="Helical" evidence="7">
    <location>
        <begin position="405"/>
        <end position="431"/>
    </location>
</feature>
<gene>
    <name evidence="10" type="primary">macB_59</name>
    <name evidence="10" type="ORF">LuPra_06021</name>
</gene>
<reference evidence="11" key="2">
    <citation type="submission" date="2016-04" db="EMBL/GenBank/DDBJ databases">
        <title>First Complete Genome Sequence of a Subdivision 6 Acidobacterium.</title>
        <authorList>
            <person name="Huang S."/>
            <person name="Vieira S."/>
            <person name="Bunk B."/>
            <person name="Riedel T."/>
            <person name="Sproeer C."/>
            <person name="Overmann J."/>
        </authorList>
    </citation>
    <scope>NUCLEOTIDE SEQUENCE [LARGE SCALE GENOMIC DNA]</scope>
    <source>
        <strain evidence="11">DSM 100886 HEG_-6_39</strain>
    </source>
</reference>
<keyword evidence="2" id="KW-1003">Cell membrane</keyword>
<evidence type="ECO:0000313" key="11">
    <source>
        <dbReference type="Proteomes" id="UP000076079"/>
    </source>
</evidence>
<evidence type="ECO:0000256" key="2">
    <source>
        <dbReference type="ARBA" id="ARBA00022475"/>
    </source>
</evidence>
<evidence type="ECO:0000256" key="5">
    <source>
        <dbReference type="ARBA" id="ARBA00023136"/>
    </source>
</evidence>
<feature type="transmembrane region" description="Helical" evidence="7">
    <location>
        <begin position="311"/>
        <end position="336"/>
    </location>
</feature>
<dbReference type="GO" id="GO:0005886">
    <property type="term" value="C:plasma membrane"/>
    <property type="evidence" value="ECO:0007669"/>
    <property type="project" value="UniProtKB-SubCell"/>
</dbReference>
<dbReference type="PATRIC" id="fig|1813736.3.peg.6326"/>
<dbReference type="PANTHER" id="PTHR30572">
    <property type="entry name" value="MEMBRANE COMPONENT OF TRANSPORTER-RELATED"/>
    <property type="match status" value="1"/>
</dbReference>
<feature type="domain" description="MacB-like periplasmic core" evidence="9">
    <location>
        <begin position="50"/>
        <end position="274"/>
    </location>
</feature>
<keyword evidence="4 7" id="KW-1133">Transmembrane helix</keyword>
<dbReference type="OrthoDB" id="9770099at2"/>
<dbReference type="GO" id="GO:0016787">
    <property type="term" value="F:hydrolase activity"/>
    <property type="evidence" value="ECO:0007669"/>
    <property type="project" value="UniProtKB-KW"/>
</dbReference>
<dbReference type="GO" id="GO:0005524">
    <property type="term" value="F:ATP binding"/>
    <property type="evidence" value="ECO:0007669"/>
    <property type="project" value="UniProtKB-KW"/>
</dbReference>
<organism evidence="10 11">
    <name type="scientific">Luteitalea pratensis</name>
    <dbReference type="NCBI Taxonomy" id="1855912"/>
    <lineage>
        <taxon>Bacteria</taxon>
        <taxon>Pseudomonadati</taxon>
        <taxon>Acidobacteriota</taxon>
        <taxon>Vicinamibacteria</taxon>
        <taxon>Vicinamibacterales</taxon>
        <taxon>Vicinamibacteraceae</taxon>
        <taxon>Luteitalea</taxon>
    </lineage>
</organism>
<dbReference type="EC" id="3.6.3.-" evidence="10"/>
<proteinExistence type="inferred from homology"/>
<keyword evidence="11" id="KW-1185">Reference proteome</keyword>
<dbReference type="KEGG" id="abac:LuPra_06021"/>
<comment type="similarity">
    <text evidence="6">Belongs to the ABC-4 integral membrane protein family.</text>
</comment>
<dbReference type="InterPro" id="IPR025857">
    <property type="entry name" value="MacB_PCD"/>
</dbReference>
<evidence type="ECO:0000256" key="7">
    <source>
        <dbReference type="SAM" id="Phobius"/>
    </source>
</evidence>
<protein>
    <submittedName>
        <fullName evidence="10">Macrolide export ATP-binding/permease protein MacB</fullName>
        <ecNumber evidence="10">3.6.3.-</ecNumber>
    </submittedName>
</protein>
<dbReference type="EMBL" id="CP015136">
    <property type="protein sequence ID" value="AMY12739.1"/>
    <property type="molecule type" value="Genomic_DNA"/>
</dbReference>
<evidence type="ECO:0000256" key="4">
    <source>
        <dbReference type="ARBA" id="ARBA00022989"/>
    </source>
</evidence>
<accession>A0A143PY69</accession>
<reference evidence="10 11" key="1">
    <citation type="journal article" date="2016" name="Genome Announc.">
        <title>First Complete Genome Sequence of a Subdivision 6 Acidobacterium Strain.</title>
        <authorList>
            <person name="Huang S."/>
            <person name="Vieira S."/>
            <person name="Bunk B."/>
            <person name="Riedel T."/>
            <person name="Sproer C."/>
            <person name="Overmann J."/>
        </authorList>
    </citation>
    <scope>NUCLEOTIDE SEQUENCE [LARGE SCALE GENOMIC DNA]</scope>
    <source>
        <strain evidence="11">DSM 100886 HEG_-6_39</strain>
    </source>
</reference>
<dbReference type="PANTHER" id="PTHR30572:SF4">
    <property type="entry name" value="ABC TRANSPORTER PERMEASE YTRF"/>
    <property type="match status" value="1"/>
</dbReference>
<sequence>MTPPDIAALDSALPVTSAPRVRGGARTIQMCKEVVREAAYGVSRNRLRAGLSMLGISWGIVSVVMLLAYGNGFQDALMVGFRNAFGEGVAVIWPGQTSMQAGGQRAGRRIRLKPEDVALMSELPMVKMASPEYINRLPMTYADKSNTYAIRGVNVAYGAMRGERPGNGQGRWLSDEDVADRRRVVFLGYEVARKLFGAQQAVGQTVRIANRPFEVVGVMEDKVQMSSYFSPDKYCAFIPWTTMGELQDTTYVATLVFQTMNPMQQEKALRQVREVLAKKYRFQAADERAININDSVENMATINGITNGLKVVLTFIGVLTLTIGGVGIMNIMFVSVTERTREIGIRKALGARRREILMQFLVEAFFITFLGGATGVAASWVMVWMFSPRPFLAELLDDMTRQTDIHLVLSLELLGICTAILMVVGIIAGLLPALRASRMDPIEALRYE</sequence>
<feature type="domain" description="ABC3 transporter permease C-terminal" evidence="8">
    <location>
        <begin position="315"/>
        <end position="441"/>
    </location>
</feature>
<dbReference type="Pfam" id="PF02687">
    <property type="entry name" value="FtsX"/>
    <property type="match status" value="1"/>
</dbReference>
<evidence type="ECO:0000259" key="8">
    <source>
        <dbReference type="Pfam" id="PF02687"/>
    </source>
</evidence>
<evidence type="ECO:0000256" key="3">
    <source>
        <dbReference type="ARBA" id="ARBA00022692"/>
    </source>
</evidence>
<name>A0A143PY69_LUTPR</name>
<evidence type="ECO:0000313" key="10">
    <source>
        <dbReference type="EMBL" id="AMY12739.1"/>
    </source>
</evidence>
<dbReference type="Proteomes" id="UP000076079">
    <property type="component" value="Chromosome"/>
</dbReference>
<dbReference type="GO" id="GO:0022857">
    <property type="term" value="F:transmembrane transporter activity"/>
    <property type="evidence" value="ECO:0007669"/>
    <property type="project" value="TreeGrafter"/>
</dbReference>
<evidence type="ECO:0000259" key="9">
    <source>
        <dbReference type="Pfam" id="PF12704"/>
    </source>
</evidence>
<comment type="subcellular location">
    <subcellularLocation>
        <location evidence="1">Cell membrane</location>
        <topology evidence="1">Multi-pass membrane protein</topology>
    </subcellularLocation>
</comment>
<keyword evidence="10" id="KW-0547">Nucleotide-binding</keyword>
<evidence type="ECO:0000256" key="1">
    <source>
        <dbReference type="ARBA" id="ARBA00004651"/>
    </source>
</evidence>